<feature type="compositionally biased region" description="Polar residues" evidence="6">
    <location>
        <begin position="436"/>
        <end position="445"/>
    </location>
</feature>
<accession>A0ABP0UZ92</accession>
<feature type="compositionally biased region" description="Gly residues" evidence="6">
    <location>
        <begin position="983"/>
        <end position="995"/>
    </location>
</feature>
<keyword evidence="3" id="KW-0963">Cytoplasm</keyword>
<keyword evidence="10" id="KW-1185">Reference proteome</keyword>
<keyword evidence="4" id="KW-0493">Microtubule</keyword>
<sequence length="1045" mass="112696">MYVFSFSLFTILYVCIREIFYSYVRIRYLSNSNVRIREFFKIHTYIFAALSTSNVRIRALFYSYVRILALRAELLHTPFVSSWIPTRTSCMLSRSLHTPGSVFPSNPAGYQSAEVCLSVCLSLESNQKFFAELAASLFFYSVCSFFLLFFLVLFAVGLRGISSSMGNEYQQEDLYDFRFDVAADQSVDRDSDCPEFDFPGGGGGGGGGELGAVEELARLAEEEAAAAAADSAQQPGRGSPPVSMSKITSAGGIEAASSPMAAEVSKHMILGSAREDQSSVQSASYHQVLQAVKGMNSTWKADEAAAGLKKISTRAAAGGEYETHVLKALNGKLQEAAVLDLDLKKNQINGSQFGWTELLHEKPGSTPPNNNRTPPRRALSVGNSSCVSPKVVPPAASSTAEAHVKQLKAIKVHSKQLESGAADSLAAAGNDRKPNSGCNSGTQLITAPALSPTRSFFPSSSQRRRSLAASYPGVSDSIQALPSSSSPPPPEHPPRKFFTVEGLDHHHHSMSISKSPRYVAPTIAASLKIVTAKQSIPSAGISKFSLPNKSMRRFNTHVGADTLLGISTTQENFKPATVRPRSIKQLEEQQAQSITAAARRMSKPLGSKPQESPQLEAAAASATTKLQAYPLSKGKSGQQSSIGTEATSFKFRCEERAERRRDFYDKLEDRVRAKAKAEAKAIAEAKEAKEAQLKLMRRSLTYKANPVPSFYQEPPPPPTELKRIPLTRPKSPKFTPSRRRSTGQTSLAADPRDDQQLQQQAGTGQKAQLAISIQRCSLDGSTLPNVKRLPLNSGLALSCKQESVLNQGSSGSCCSTRNRSITTTSSQLVQKRQTVSANSSTATAKMNKEQHSADTMQSSSNIEEFRNPRRIATARRRRDPVSGKEISSGEERICRRFANSDQDPATTQNTKTTMEIREQSTVVEEDSVDEHGTDALEQCADDVELQDDGKSSLSPESASADHDHHRRKLWSAEELAKIHIGSRRGGGGGGGGGGASSSSSSSPANMNGTAAAAAAAASYASVKDIVMEFSRRLGTTPTASISHQN</sequence>
<feature type="region of interest" description="Disordered" evidence="6">
    <location>
        <begin position="586"/>
        <end position="621"/>
    </location>
</feature>
<evidence type="ECO:0000259" key="8">
    <source>
        <dbReference type="Pfam" id="PF06886"/>
    </source>
</evidence>
<feature type="transmembrane region" description="Helical" evidence="7">
    <location>
        <begin position="6"/>
        <end position="24"/>
    </location>
</feature>
<evidence type="ECO:0000256" key="7">
    <source>
        <dbReference type="SAM" id="Phobius"/>
    </source>
</evidence>
<feature type="region of interest" description="Disordered" evidence="6">
    <location>
        <begin position="423"/>
        <end position="498"/>
    </location>
</feature>
<feature type="compositionally biased region" description="Low complexity" evidence="6">
    <location>
        <begin position="609"/>
        <end position="621"/>
    </location>
</feature>
<feature type="region of interest" description="Disordered" evidence="6">
    <location>
        <begin position="944"/>
        <end position="966"/>
    </location>
</feature>
<evidence type="ECO:0000313" key="10">
    <source>
        <dbReference type="Proteomes" id="UP001497512"/>
    </source>
</evidence>
<dbReference type="InterPro" id="IPR044806">
    <property type="entry name" value="WVD2/WDL1-4"/>
</dbReference>
<keyword evidence="7" id="KW-1133">Transmembrane helix</keyword>
<feature type="transmembrane region" description="Helical" evidence="7">
    <location>
        <begin position="137"/>
        <end position="158"/>
    </location>
</feature>
<evidence type="ECO:0000256" key="5">
    <source>
        <dbReference type="ARBA" id="ARBA00023212"/>
    </source>
</evidence>
<dbReference type="PANTHER" id="PTHR46372">
    <property type="entry name" value="PROTEIN WVD2-LIKE 3"/>
    <property type="match status" value="1"/>
</dbReference>
<comment type="subcellular location">
    <subcellularLocation>
        <location evidence="1">Cytoplasm</location>
        <location evidence="1">Cytoskeleton</location>
    </subcellularLocation>
</comment>
<evidence type="ECO:0000256" key="6">
    <source>
        <dbReference type="SAM" id="MobiDB-lite"/>
    </source>
</evidence>
<feature type="compositionally biased region" description="Polar residues" evidence="6">
    <location>
        <begin position="853"/>
        <end position="862"/>
    </location>
</feature>
<dbReference type="Proteomes" id="UP001497512">
    <property type="component" value="Chromosome 8"/>
</dbReference>
<evidence type="ECO:0000256" key="4">
    <source>
        <dbReference type="ARBA" id="ARBA00022701"/>
    </source>
</evidence>
<dbReference type="EMBL" id="OZ019900">
    <property type="protein sequence ID" value="CAK9233992.1"/>
    <property type="molecule type" value="Genomic_DNA"/>
</dbReference>
<feature type="region of interest" description="Disordered" evidence="6">
    <location>
        <begin position="981"/>
        <end position="1013"/>
    </location>
</feature>
<evidence type="ECO:0000256" key="3">
    <source>
        <dbReference type="ARBA" id="ARBA00022490"/>
    </source>
</evidence>
<evidence type="ECO:0000256" key="2">
    <source>
        <dbReference type="ARBA" id="ARBA00005885"/>
    </source>
</evidence>
<evidence type="ECO:0000313" key="9">
    <source>
        <dbReference type="EMBL" id="CAK9233992.1"/>
    </source>
</evidence>
<organism evidence="9 10">
    <name type="scientific">Sphagnum troendelagicum</name>
    <dbReference type="NCBI Taxonomy" id="128251"/>
    <lineage>
        <taxon>Eukaryota</taxon>
        <taxon>Viridiplantae</taxon>
        <taxon>Streptophyta</taxon>
        <taxon>Embryophyta</taxon>
        <taxon>Bryophyta</taxon>
        <taxon>Sphagnophytina</taxon>
        <taxon>Sphagnopsida</taxon>
        <taxon>Sphagnales</taxon>
        <taxon>Sphagnaceae</taxon>
        <taxon>Sphagnum</taxon>
    </lineage>
</organism>
<dbReference type="PANTHER" id="PTHR46372:SF2">
    <property type="entry name" value="PROTEIN WVD2-LIKE 3"/>
    <property type="match status" value="1"/>
</dbReference>
<proteinExistence type="inferred from homology"/>
<feature type="region of interest" description="Disordered" evidence="6">
    <location>
        <begin position="706"/>
        <end position="763"/>
    </location>
</feature>
<dbReference type="InterPro" id="IPR027329">
    <property type="entry name" value="TPX2_C"/>
</dbReference>
<protein>
    <recommendedName>
        <fullName evidence="8">TPX2 C-terminal domain-containing protein</fullName>
    </recommendedName>
</protein>
<name>A0ABP0UZ92_9BRYO</name>
<feature type="compositionally biased region" description="Low complexity" evidence="6">
    <location>
        <begin position="451"/>
        <end position="461"/>
    </location>
</feature>
<feature type="domain" description="TPX2 C-terminal" evidence="8">
    <location>
        <begin position="649"/>
        <end position="727"/>
    </location>
</feature>
<comment type="similarity">
    <text evidence="2">Belongs to the TPX2 family.</text>
</comment>
<feature type="compositionally biased region" description="Low complexity" evidence="6">
    <location>
        <begin position="367"/>
        <end position="377"/>
    </location>
</feature>
<feature type="region of interest" description="Disordered" evidence="6">
    <location>
        <begin position="358"/>
        <end position="393"/>
    </location>
</feature>
<feature type="region of interest" description="Disordered" evidence="6">
    <location>
        <begin position="838"/>
        <end position="863"/>
    </location>
</feature>
<keyword evidence="7" id="KW-0812">Transmembrane</keyword>
<reference evidence="9" key="1">
    <citation type="submission" date="2024-02" db="EMBL/GenBank/DDBJ databases">
        <authorList>
            <consortium name="ELIXIR-Norway"/>
            <consortium name="Elixir Norway"/>
        </authorList>
    </citation>
    <scope>NUCLEOTIDE SEQUENCE</scope>
</reference>
<keyword evidence="7" id="KW-0472">Membrane</keyword>
<dbReference type="Pfam" id="PF06886">
    <property type="entry name" value="TPX2"/>
    <property type="match status" value="1"/>
</dbReference>
<keyword evidence="5" id="KW-0206">Cytoskeleton</keyword>
<feature type="region of interest" description="Disordered" evidence="6">
    <location>
        <begin position="227"/>
        <end position="247"/>
    </location>
</feature>
<gene>
    <name evidence="9" type="ORF">CSSPTR1EN2_LOCUS21905</name>
</gene>
<evidence type="ECO:0000256" key="1">
    <source>
        <dbReference type="ARBA" id="ARBA00004245"/>
    </source>
</evidence>